<comment type="cofactor">
    <cofactor evidence="1 13">
        <name>heme</name>
        <dbReference type="ChEBI" id="CHEBI:30413"/>
    </cofactor>
</comment>
<keyword evidence="12" id="KW-0472">Membrane</keyword>
<keyword evidence="5 13" id="KW-0349">Heme</keyword>
<comment type="similarity">
    <text evidence="4">Belongs to the cytochrome P450 family.</text>
</comment>
<dbReference type="GO" id="GO:0016705">
    <property type="term" value="F:oxidoreductase activity, acting on paired donors, with incorporation or reduction of molecular oxygen"/>
    <property type="evidence" value="ECO:0007669"/>
    <property type="project" value="InterPro"/>
</dbReference>
<name>A0AAD6ZJ06_9AGAR</name>
<keyword evidence="6" id="KW-0812">Transmembrane</keyword>
<evidence type="ECO:0000256" key="1">
    <source>
        <dbReference type="ARBA" id="ARBA00001971"/>
    </source>
</evidence>
<dbReference type="AlphaFoldDB" id="A0AAD6ZJ06"/>
<keyword evidence="9" id="KW-0560">Oxidoreductase</keyword>
<dbReference type="GO" id="GO:0005506">
    <property type="term" value="F:iron ion binding"/>
    <property type="evidence" value="ECO:0007669"/>
    <property type="project" value="InterPro"/>
</dbReference>
<sequence>MTPLLERLFGSNVGDIQYEIAGAGIITLLVVYRWLRRNSYCNIRHIDGPAPSSWLFGHMRQISLIPTYGEHEFQWLKTHGPVYRYKGCFGEDRLMISDPAALQYVLNSPHFKFGPGLENVCHLMYGKGSVMCADVEEHKRLRAGLNIGFSAATVRNYIPVFEKAVQTLSEQLEDFSGGSTNICPLLSLATLTTMSEAVLGYSIDDLGDEFISNNFQVVGLAAQRSAGQILGSAIGSRMPTFLFRAASYLPTQTLKTIRRGKYLSEQVGNRVVADKKTAAREGLEINTDAFGRLLEQHNAGVARNTLKEDEIVAQTSIIMVAGQDTTANTLAFSLLELAKDPELQENLRAEIHATVGNARASSVAYDNMPLLNAFIKETLRMYPGEPMSERVVVQDTVIPLADSIRTSNGEHITHLPVPKGQIITLGIASYQRLESRWGEDAHEFKPSRWIDGGGASKGEAVGPYANLLSFLGGPRTCLGWRFAILEMQIFLCELVGKFSFELPAEGAARTCYAGLLQPTMANGEKGARLLIKRVV</sequence>
<keyword evidence="8" id="KW-1133">Transmembrane helix</keyword>
<accession>A0AAD6ZJ06</accession>
<evidence type="ECO:0000256" key="12">
    <source>
        <dbReference type="ARBA" id="ARBA00023136"/>
    </source>
</evidence>
<evidence type="ECO:0000256" key="10">
    <source>
        <dbReference type="ARBA" id="ARBA00023004"/>
    </source>
</evidence>
<evidence type="ECO:0000256" key="11">
    <source>
        <dbReference type="ARBA" id="ARBA00023033"/>
    </source>
</evidence>
<protein>
    <submittedName>
        <fullName evidence="14">Cytochrome P450</fullName>
    </submittedName>
</protein>
<reference evidence="14" key="1">
    <citation type="submission" date="2023-03" db="EMBL/GenBank/DDBJ databases">
        <title>Massive genome expansion in bonnet fungi (Mycena s.s.) driven by repeated elements and novel gene families across ecological guilds.</title>
        <authorList>
            <consortium name="Lawrence Berkeley National Laboratory"/>
            <person name="Harder C.B."/>
            <person name="Miyauchi S."/>
            <person name="Viragh M."/>
            <person name="Kuo A."/>
            <person name="Thoen E."/>
            <person name="Andreopoulos B."/>
            <person name="Lu D."/>
            <person name="Skrede I."/>
            <person name="Drula E."/>
            <person name="Henrissat B."/>
            <person name="Morin E."/>
            <person name="Kohler A."/>
            <person name="Barry K."/>
            <person name="LaButti K."/>
            <person name="Morin E."/>
            <person name="Salamov A."/>
            <person name="Lipzen A."/>
            <person name="Mereny Z."/>
            <person name="Hegedus B."/>
            <person name="Baldrian P."/>
            <person name="Stursova M."/>
            <person name="Weitz H."/>
            <person name="Taylor A."/>
            <person name="Grigoriev I.V."/>
            <person name="Nagy L.G."/>
            <person name="Martin F."/>
            <person name="Kauserud H."/>
        </authorList>
    </citation>
    <scope>NUCLEOTIDE SEQUENCE</scope>
    <source>
        <strain evidence="14">CBHHK002</strain>
    </source>
</reference>
<organism evidence="14 15">
    <name type="scientific">Mycena albidolilacea</name>
    <dbReference type="NCBI Taxonomy" id="1033008"/>
    <lineage>
        <taxon>Eukaryota</taxon>
        <taxon>Fungi</taxon>
        <taxon>Dikarya</taxon>
        <taxon>Basidiomycota</taxon>
        <taxon>Agaricomycotina</taxon>
        <taxon>Agaricomycetes</taxon>
        <taxon>Agaricomycetidae</taxon>
        <taxon>Agaricales</taxon>
        <taxon>Marasmiineae</taxon>
        <taxon>Mycenaceae</taxon>
        <taxon>Mycena</taxon>
    </lineage>
</organism>
<dbReference type="GO" id="GO:0020037">
    <property type="term" value="F:heme binding"/>
    <property type="evidence" value="ECO:0007669"/>
    <property type="project" value="InterPro"/>
</dbReference>
<comment type="caution">
    <text evidence="14">The sequence shown here is derived from an EMBL/GenBank/DDBJ whole genome shotgun (WGS) entry which is preliminary data.</text>
</comment>
<evidence type="ECO:0000256" key="5">
    <source>
        <dbReference type="ARBA" id="ARBA00022617"/>
    </source>
</evidence>
<dbReference type="EMBL" id="JARIHO010000045">
    <property type="protein sequence ID" value="KAJ7323910.1"/>
    <property type="molecule type" value="Genomic_DNA"/>
</dbReference>
<dbReference type="PRINTS" id="PR00385">
    <property type="entry name" value="P450"/>
</dbReference>
<evidence type="ECO:0000256" key="13">
    <source>
        <dbReference type="PIRSR" id="PIRSR602401-1"/>
    </source>
</evidence>
<evidence type="ECO:0000256" key="3">
    <source>
        <dbReference type="ARBA" id="ARBA00004721"/>
    </source>
</evidence>
<comment type="pathway">
    <text evidence="3">Secondary metabolite biosynthesis; terpenoid biosynthesis.</text>
</comment>
<dbReference type="Pfam" id="PF00067">
    <property type="entry name" value="p450"/>
    <property type="match status" value="1"/>
</dbReference>
<dbReference type="InterPro" id="IPR050121">
    <property type="entry name" value="Cytochrome_P450_monoxygenase"/>
</dbReference>
<evidence type="ECO:0000313" key="14">
    <source>
        <dbReference type="EMBL" id="KAJ7323910.1"/>
    </source>
</evidence>
<keyword evidence="10 13" id="KW-0408">Iron</keyword>
<comment type="subcellular location">
    <subcellularLocation>
        <location evidence="2">Membrane</location>
    </subcellularLocation>
</comment>
<dbReference type="InterPro" id="IPR001128">
    <property type="entry name" value="Cyt_P450"/>
</dbReference>
<evidence type="ECO:0000256" key="7">
    <source>
        <dbReference type="ARBA" id="ARBA00022723"/>
    </source>
</evidence>
<dbReference type="PANTHER" id="PTHR24305">
    <property type="entry name" value="CYTOCHROME P450"/>
    <property type="match status" value="1"/>
</dbReference>
<keyword evidence="11" id="KW-0503">Monooxygenase</keyword>
<dbReference type="SUPFAM" id="SSF48264">
    <property type="entry name" value="Cytochrome P450"/>
    <property type="match status" value="1"/>
</dbReference>
<keyword evidence="15" id="KW-1185">Reference proteome</keyword>
<dbReference type="Gene3D" id="1.10.630.10">
    <property type="entry name" value="Cytochrome P450"/>
    <property type="match status" value="1"/>
</dbReference>
<evidence type="ECO:0000313" key="15">
    <source>
        <dbReference type="Proteomes" id="UP001218218"/>
    </source>
</evidence>
<dbReference type="PRINTS" id="PR00463">
    <property type="entry name" value="EP450I"/>
</dbReference>
<dbReference type="InterPro" id="IPR036396">
    <property type="entry name" value="Cyt_P450_sf"/>
</dbReference>
<dbReference type="PANTHER" id="PTHR24305:SF166">
    <property type="entry name" value="CYTOCHROME P450 12A4, MITOCHONDRIAL-RELATED"/>
    <property type="match status" value="1"/>
</dbReference>
<proteinExistence type="inferred from homology"/>
<keyword evidence="7 13" id="KW-0479">Metal-binding</keyword>
<dbReference type="InterPro" id="IPR002401">
    <property type="entry name" value="Cyt_P450_E_grp-I"/>
</dbReference>
<dbReference type="GO" id="GO:0016020">
    <property type="term" value="C:membrane"/>
    <property type="evidence" value="ECO:0007669"/>
    <property type="project" value="UniProtKB-SubCell"/>
</dbReference>
<evidence type="ECO:0000256" key="9">
    <source>
        <dbReference type="ARBA" id="ARBA00023002"/>
    </source>
</evidence>
<dbReference type="Proteomes" id="UP001218218">
    <property type="component" value="Unassembled WGS sequence"/>
</dbReference>
<evidence type="ECO:0000256" key="2">
    <source>
        <dbReference type="ARBA" id="ARBA00004370"/>
    </source>
</evidence>
<dbReference type="GO" id="GO:0004497">
    <property type="term" value="F:monooxygenase activity"/>
    <property type="evidence" value="ECO:0007669"/>
    <property type="project" value="UniProtKB-KW"/>
</dbReference>
<gene>
    <name evidence="14" type="ORF">DFH08DRAFT_1085308</name>
</gene>
<feature type="binding site" description="axial binding residue" evidence="13">
    <location>
        <position position="477"/>
    </location>
    <ligand>
        <name>heme</name>
        <dbReference type="ChEBI" id="CHEBI:30413"/>
    </ligand>
    <ligandPart>
        <name>Fe</name>
        <dbReference type="ChEBI" id="CHEBI:18248"/>
    </ligandPart>
</feature>
<evidence type="ECO:0000256" key="6">
    <source>
        <dbReference type="ARBA" id="ARBA00022692"/>
    </source>
</evidence>
<evidence type="ECO:0000256" key="8">
    <source>
        <dbReference type="ARBA" id="ARBA00022989"/>
    </source>
</evidence>
<evidence type="ECO:0000256" key="4">
    <source>
        <dbReference type="ARBA" id="ARBA00010617"/>
    </source>
</evidence>